<name>A0A1K1MMM4_9BACT</name>
<dbReference type="EMBL" id="CP140154">
    <property type="protein sequence ID" value="WQG91566.1"/>
    <property type="molecule type" value="Genomic_DNA"/>
</dbReference>
<accession>A0A1K1MMM4</accession>
<dbReference type="AlphaFoldDB" id="A0A1K1MMM4"/>
<feature type="signal peptide" evidence="2">
    <location>
        <begin position="1"/>
        <end position="19"/>
    </location>
</feature>
<dbReference type="Proteomes" id="UP001326715">
    <property type="component" value="Chromosome"/>
</dbReference>
<dbReference type="Pfam" id="PF07661">
    <property type="entry name" value="MORN_2"/>
    <property type="match status" value="2"/>
</dbReference>
<evidence type="ECO:0000313" key="3">
    <source>
        <dbReference type="EMBL" id="SFW24301.1"/>
    </source>
</evidence>
<dbReference type="OrthoDB" id="649587at2"/>
<dbReference type="SUPFAM" id="SSF82185">
    <property type="entry name" value="Histone H3 K4-specific methyltransferase SET7/9 N-terminal domain"/>
    <property type="match status" value="1"/>
</dbReference>
<evidence type="ECO:0000256" key="1">
    <source>
        <dbReference type="SAM" id="MobiDB-lite"/>
    </source>
</evidence>
<proteinExistence type="predicted"/>
<dbReference type="EMBL" id="FPIZ01000002">
    <property type="protein sequence ID" value="SFW24301.1"/>
    <property type="molecule type" value="Genomic_DNA"/>
</dbReference>
<dbReference type="RefSeq" id="WP_072357224.1">
    <property type="nucleotide sequence ID" value="NZ_CBHWAX010000034.1"/>
</dbReference>
<dbReference type="STRING" id="1004.SAMN05661012_00704"/>
<organism evidence="3 5">
    <name type="scientific">Chitinophaga sancti</name>
    <dbReference type="NCBI Taxonomy" id="1004"/>
    <lineage>
        <taxon>Bacteria</taxon>
        <taxon>Pseudomonadati</taxon>
        <taxon>Bacteroidota</taxon>
        <taxon>Chitinophagia</taxon>
        <taxon>Chitinophagales</taxon>
        <taxon>Chitinophagaceae</taxon>
        <taxon>Chitinophaga</taxon>
    </lineage>
</organism>
<feature type="region of interest" description="Disordered" evidence="1">
    <location>
        <begin position="159"/>
        <end position="197"/>
    </location>
</feature>
<evidence type="ECO:0000313" key="5">
    <source>
        <dbReference type="Proteomes" id="UP000183788"/>
    </source>
</evidence>
<dbReference type="InterPro" id="IPR011652">
    <property type="entry name" value="MORN_2"/>
</dbReference>
<gene>
    <name evidence="3" type="ORF">SAMN05661012_00704</name>
    <name evidence="4" type="ORF">SR876_08635</name>
</gene>
<sequence>MRKILAFSVLQLLCFLVYSQGFTIKQNKRDDQKRKQGEWSEEVAATRGEDGYTWEGTYVDDRKEGLWKKYAPSGGLIAEENYKHNVLNGPARYFYLNGLVSAEGSFVAKDIDDTVETYRVIDPITQEEKFEEIKRSSNSLRDGLWKIYDEDGNMVKEYYKRGEPVSPEELDTITSKVPKKLPAQPSQLPHQSGKKRH</sequence>
<protein>
    <submittedName>
        <fullName evidence="3">MORN repeat variant</fullName>
    </submittedName>
</protein>
<evidence type="ECO:0000313" key="6">
    <source>
        <dbReference type="Proteomes" id="UP001326715"/>
    </source>
</evidence>
<feature type="chain" id="PRO_5013199150" evidence="2">
    <location>
        <begin position="20"/>
        <end position="197"/>
    </location>
</feature>
<evidence type="ECO:0000313" key="4">
    <source>
        <dbReference type="EMBL" id="WQG91566.1"/>
    </source>
</evidence>
<evidence type="ECO:0000256" key="2">
    <source>
        <dbReference type="SAM" id="SignalP"/>
    </source>
</evidence>
<keyword evidence="6" id="KW-1185">Reference proteome</keyword>
<reference evidence="3 5" key="1">
    <citation type="submission" date="2016-11" db="EMBL/GenBank/DDBJ databases">
        <authorList>
            <person name="Jaros S."/>
            <person name="Januszkiewicz K."/>
            <person name="Wedrychowicz H."/>
        </authorList>
    </citation>
    <scope>NUCLEOTIDE SEQUENCE [LARGE SCALE GENOMIC DNA]</scope>
    <source>
        <strain evidence="3 5">DSM 784</strain>
    </source>
</reference>
<dbReference type="Gene3D" id="2.20.110.10">
    <property type="entry name" value="Histone H3 K4-specific methyltransferase SET7/9 N-terminal domain"/>
    <property type="match status" value="1"/>
</dbReference>
<dbReference type="Proteomes" id="UP000183788">
    <property type="component" value="Unassembled WGS sequence"/>
</dbReference>
<reference evidence="4 6" key="2">
    <citation type="submission" date="2023-11" db="EMBL/GenBank/DDBJ databases">
        <title>MicrobeMod: A computational toolkit for identifying prokaryotic methylation and restriction-modification with nanopore sequencing.</title>
        <authorList>
            <person name="Crits-Christoph A."/>
            <person name="Kang S.C."/>
            <person name="Lee H."/>
            <person name="Ostrov N."/>
        </authorList>
    </citation>
    <scope>NUCLEOTIDE SEQUENCE [LARGE SCALE GENOMIC DNA]</scope>
    <source>
        <strain evidence="4 6">ATCC 23090</strain>
    </source>
</reference>
<keyword evidence="2" id="KW-0732">Signal</keyword>